<dbReference type="KEGG" id="nml:Namu_2422"/>
<dbReference type="GO" id="GO:0005886">
    <property type="term" value="C:plasma membrane"/>
    <property type="evidence" value="ECO:0007669"/>
    <property type="project" value="UniProtKB-SubCell"/>
</dbReference>
<feature type="transmembrane region" description="Helical" evidence="8">
    <location>
        <begin position="86"/>
        <end position="104"/>
    </location>
</feature>
<evidence type="ECO:0000256" key="4">
    <source>
        <dbReference type="ARBA" id="ARBA00022475"/>
    </source>
</evidence>
<feature type="transmembrane region" description="Helical" evidence="8">
    <location>
        <begin position="166"/>
        <end position="190"/>
    </location>
</feature>
<feature type="transmembrane region" description="Helical" evidence="8">
    <location>
        <begin position="116"/>
        <end position="136"/>
    </location>
</feature>
<feature type="transmembrane region" description="Helical" evidence="8">
    <location>
        <begin position="143"/>
        <end position="160"/>
    </location>
</feature>
<evidence type="ECO:0000256" key="6">
    <source>
        <dbReference type="ARBA" id="ARBA00022989"/>
    </source>
</evidence>
<evidence type="ECO:0000256" key="2">
    <source>
        <dbReference type="ARBA" id="ARBA00007935"/>
    </source>
</evidence>
<dbReference type="AlphaFoldDB" id="C8X6E0"/>
<dbReference type="STRING" id="479431.Namu_2422"/>
<reference evidence="9 10" key="2">
    <citation type="journal article" date="2010" name="Stand. Genomic Sci.">
        <title>Complete genome sequence of Nakamurella multipartita type strain (Y-104).</title>
        <authorList>
            <person name="Tice H."/>
            <person name="Mayilraj S."/>
            <person name="Sims D."/>
            <person name="Lapidus A."/>
            <person name="Nolan M."/>
            <person name="Lucas S."/>
            <person name="Glavina Del Rio T."/>
            <person name="Copeland A."/>
            <person name="Cheng J.F."/>
            <person name="Meincke L."/>
            <person name="Bruce D."/>
            <person name="Goodwin L."/>
            <person name="Pitluck S."/>
            <person name="Ivanova N."/>
            <person name="Mavromatis K."/>
            <person name="Ovchinnikova G."/>
            <person name="Pati A."/>
            <person name="Chen A."/>
            <person name="Palaniappan K."/>
            <person name="Land M."/>
            <person name="Hauser L."/>
            <person name="Chang Y.J."/>
            <person name="Jeffries C.D."/>
            <person name="Detter J.C."/>
            <person name="Brettin T."/>
            <person name="Rohde M."/>
            <person name="Goker M."/>
            <person name="Bristow J."/>
            <person name="Eisen J.A."/>
            <person name="Markowitz V."/>
            <person name="Hugenholtz P."/>
            <person name="Kyrpides N.C."/>
            <person name="Klenk H.P."/>
            <person name="Chen F."/>
        </authorList>
    </citation>
    <scope>NUCLEOTIDE SEQUENCE [LARGE SCALE GENOMIC DNA]</scope>
    <source>
        <strain evidence="10">ATCC 700099 / DSM 44233 / CIP 104796 / JCM 9543 / NBRC 105858 / Y-104</strain>
    </source>
</reference>
<dbReference type="SUPFAM" id="SSF81345">
    <property type="entry name" value="ABC transporter involved in vitamin B12 uptake, BtuC"/>
    <property type="match status" value="1"/>
</dbReference>
<feature type="transmembrane region" description="Helical" evidence="8">
    <location>
        <begin position="27"/>
        <end position="50"/>
    </location>
</feature>
<keyword evidence="3" id="KW-0813">Transport</keyword>
<evidence type="ECO:0000313" key="9">
    <source>
        <dbReference type="EMBL" id="ACV78795.1"/>
    </source>
</evidence>
<dbReference type="CDD" id="cd06550">
    <property type="entry name" value="TM_ABC_iron-siderophores_like"/>
    <property type="match status" value="1"/>
</dbReference>
<keyword evidence="6 8" id="KW-1133">Transmembrane helix</keyword>
<evidence type="ECO:0000256" key="8">
    <source>
        <dbReference type="SAM" id="Phobius"/>
    </source>
</evidence>
<evidence type="ECO:0000256" key="3">
    <source>
        <dbReference type="ARBA" id="ARBA00022448"/>
    </source>
</evidence>
<dbReference type="RefSeq" id="WP_015747684.1">
    <property type="nucleotide sequence ID" value="NC_013235.1"/>
</dbReference>
<gene>
    <name evidence="9" type="ordered locus">Namu_2422</name>
</gene>
<organism evidence="9 10">
    <name type="scientific">Nakamurella multipartita (strain ATCC 700099 / DSM 44233 / CIP 104796 / JCM 9543 / NBRC 105858 / Y-104)</name>
    <name type="common">Microsphaera multipartita</name>
    <dbReference type="NCBI Taxonomy" id="479431"/>
    <lineage>
        <taxon>Bacteria</taxon>
        <taxon>Bacillati</taxon>
        <taxon>Actinomycetota</taxon>
        <taxon>Actinomycetes</taxon>
        <taxon>Nakamurellales</taxon>
        <taxon>Nakamurellaceae</taxon>
        <taxon>Nakamurella</taxon>
    </lineage>
</organism>
<evidence type="ECO:0000256" key="1">
    <source>
        <dbReference type="ARBA" id="ARBA00004651"/>
    </source>
</evidence>
<feature type="transmembrane region" description="Helical" evidence="8">
    <location>
        <begin position="211"/>
        <end position="235"/>
    </location>
</feature>
<dbReference type="InterPro" id="IPR037294">
    <property type="entry name" value="ABC_BtuC-like"/>
</dbReference>
<keyword evidence="7 8" id="KW-0472">Membrane</keyword>
<comment type="similarity">
    <text evidence="2">Belongs to the binding-protein-dependent transport system permease family. FecCD subfamily.</text>
</comment>
<dbReference type="EMBL" id="CP001737">
    <property type="protein sequence ID" value="ACV78795.1"/>
    <property type="molecule type" value="Genomic_DNA"/>
</dbReference>
<dbReference type="HOGENOM" id="CLU_013016_1_1_11"/>
<evidence type="ECO:0000256" key="5">
    <source>
        <dbReference type="ARBA" id="ARBA00022692"/>
    </source>
</evidence>
<evidence type="ECO:0000256" key="7">
    <source>
        <dbReference type="ARBA" id="ARBA00023136"/>
    </source>
</evidence>
<name>C8X6E0_NAKMY</name>
<accession>C8X6E0</accession>
<keyword evidence="4" id="KW-1003">Cell membrane</keyword>
<dbReference type="Gene3D" id="1.10.3470.10">
    <property type="entry name" value="ABC transporter involved in vitamin B12 uptake, BtuC"/>
    <property type="match status" value="1"/>
</dbReference>
<dbReference type="eggNOG" id="COG4779">
    <property type="taxonomic scope" value="Bacteria"/>
</dbReference>
<protein>
    <submittedName>
        <fullName evidence="9">Transport system permease protein</fullName>
    </submittedName>
</protein>
<keyword evidence="10" id="KW-1185">Reference proteome</keyword>
<dbReference type="InParanoid" id="C8X6E0"/>
<comment type="subcellular location">
    <subcellularLocation>
        <location evidence="1">Cell membrane</location>
        <topology evidence="1">Multi-pass membrane protein</topology>
    </subcellularLocation>
</comment>
<proteinExistence type="inferred from homology"/>
<dbReference type="PANTHER" id="PTHR30472:SF24">
    <property type="entry name" value="FERRIC ENTEROBACTIN TRANSPORT SYSTEM PERMEASE PROTEIN FEPG"/>
    <property type="match status" value="1"/>
</dbReference>
<feature type="transmembrane region" description="Helical" evidence="8">
    <location>
        <begin position="328"/>
        <end position="347"/>
    </location>
</feature>
<feature type="transmembrane region" description="Helical" evidence="8">
    <location>
        <begin position="259"/>
        <end position="286"/>
    </location>
</feature>
<dbReference type="Pfam" id="PF01032">
    <property type="entry name" value="FecCD"/>
    <property type="match status" value="1"/>
</dbReference>
<dbReference type="Proteomes" id="UP000002218">
    <property type="component" value="Chromosome"/>
</dbReference>
<sequence>MSGLDVPAPRWPAAIAPVRVGPWSLRVGVRAATVTVVVLLLALVVGVWSLTVGSAGIGVPEVMSALGGSAPAGQTRIVVEWRLPRVVLALLGGAALTVSGAVFQSVTRNPLGSPDLIGFSAGASTGALLAGLVAAGSTMGTSLGALAGALLTGLAVYLLAVKQGIAASRILIVGIALSMFLSAFNTWLLTTMRLEQAISAASWGAGSLADIGWWHTVPVAIGLLVALPIVLWFAADMRMLEMGDDAGRGVGVRAEPVRLILLGSGVLLVALVTAAAGPIAFVALAAPQLAMRITGTPGIRIVPAAAVGALLLVSSDLIARTIIAPAQLPVGVVTLCLGGAYLVWLLGRSGRRARG</sequence>
<reference evidence="10" key="1">
    <citation type="submission" date="2009-09" db="EMBL/GenBank/DDBJ databases">
        <title>The complete genome of Nakamurella multipartita DSM 44233.</title>
        <authorList>
            <consortium name="US DOE Joint Genome Institute (JGI-PGF)"/>
            <person name="Lucas S."/>
            <person name="Copeland A."/>
            <person name="Lapidus A."/>
            <person name="Glavina del Rio T."/>
            <person name="Dalin E."/>
            <person name="Tice H."/>
            <person name="Bruce D."/>
            <person name="Goodwin L."/>
            <person name="Pitluck S."/>
            <person name="Kyrpides N."/>
            <person name="Mavromatis K."/>
            <person name="Ivanova N."/>
            <person name="Ovchinnikova G."/>
            <person name="Sims D."/>
            <person name="Meincke L."/>
            <person name="Brettin T."/>
            <person name="Detter J.C."/>
            <person name="Han C."/>
            <person name="Larimer F."/>
            <person name="Land M."/>
            <person name="Hauser L."/>
            <person name="Markowitz V."/>
            <person name="Cheng J.-F."/>
            <person name="Hugenholtz P."/>
            <person name="Woyke T."/>
            <person name="Wu D."/>
            <person name="Klenk H.-P."/>
            <person name="Eisen J.A."/>
        </authorList>
    </citation>
    <scope>NUCLEOTIDE SEQUENCE [LARGE SCALE GENOMIC DNA]</scope>
    <source>
        <strain evidence="10">ATCC 700099 / DSM 44233 / CIP 104796 / JCM 9543 / NBRC 105858 / Y-104</strain>
    </source>
</reference>
<dbReference type="GO" id="GO:0033214">
    <property type="term" value="P:siderophore-iron import into cell"/>
    <property type="evidence" value="ECO:0007669"/>
    <property type="project" value="TreeGrafter"/>
</dbReference>
<keyword evidence="5 8" id="KW-0812">Transmembrane</keyword>
<dbReference type="InterPro" id="IPR000522">
    <property type="entry name" value="ABC_transptr_permease_BtuC"/>
</dbReference>
<dbReference type="PANTHER" id="PTHR30472">
    <property type="entry name" value="FERRIC ENTEROBACTIN TRANSPORT SYSTEM PERMEASE PROTEIN"/>
    <property type="match status" value="1"/>
</dbReference>
<dbReference type="GO" id="GO:0022857">
    <property type="term" value="F:transmembrane transporter activity"/>
    <property type="evidence" value="ECO:0007669"/>
    <property type="project" value="InterPro"/>
</dbReference>
<evidence type="ECO:0000313" key="10">
    <source>
        <dbReference type="Proteomes" id="UP000002218"/>
    </source>
</evidence>